<dbReference type="EMBL" id="CM000843">
    <property type="protein sequence ID" value="KRH32468.1"/>
    <property type="molecule type" value="Genomic_DNA"/>
</dbReference>
<dbReference type="AlphaFoldDB" id="A0A0R0I0R7"/>
<organism evidence="1">
    <name type="scientific">Glycine max</name>
    <name type="common">Soybean</name>
    <name type="synonym">Glycine hispida</name>
    <dbReference type="NCBI Taxonomy" id="3847"/>
    <lineage>
        <taxon>Eukaryota</taxon>
        <taxon>Viridiplantae</taxon>
        <taxon>Streptophyta</taxon>
        <taxon>Embryophyta</taxon>
        <taxon>Tracheophyta</taxon>
        <taxon>Spermatophyta</taxon>
        <taxon>Magnoliopsida</taxon>
        <taxon>eudicotyledons</taxon>
        <taxon>Gunneridae</taxon>
        <taxon>Pentapetalae</taxon>
        <taxon>rosids</taxon>
        <taxon>fabids</taxon>
        <taxon>Fabales</taxon>
        <taxon>Fabaceae</taxon>
        <taxon>Papilionoideae</taxon>
        <taxon>50 kb inversion clade</taxon>
        <taxon>NPAAA clade</taxon>
        <taxon>indigoferoid/millettioid clade</taxon>
        <taxon>Phaseoleae</taxon>
        <taxon>Glycine</taxon>
        <taxon>Glycine subgen. Soja</taxon>
    </lineage>
</organism>
<sequence length="85" mass="9724">MRSMLEYQFCIHSSYRRLELLTSIDNCFEWFCVYSLMLDLVVSTPWILISQILPFVCNFGKIVNGCLVGWGSSGGELLFIFLTGT</sequence>
<evidence type="ECO:0000313" key="3">
    <source>
        <dbReference type="Proteomes" id="UP000008827"/>
    </source>
</evidence>
<reference evidence="1" key="3">
    <citation type="submission" date="2018-07" db="EMBL/GenBank/DDBJ databases">
        <title>WGS assembly of Glycine max.</title>
        <authorList>
            <person name="Schmutz J."/>
            <person name="Cannon S."/>
            <person name="Schlueter J."/>
            <person name="Ma J."/>
            <person name="Mitros T."/>
            <person name="Nelson W."/>
            <person name="Hyten D."/>
            <person name="Song Q."/>
            <person name="Thelen J."/>
            <person name="Cheng J."/>
            <person name="Xu D."/>
            <person name="Hellsten U."/>
            <person name="May G."/>
            <person name="Yu Y."/>
            <person name="Sakurai T."/>
            <person name="Umezawa T."/>
            <person name="Bhattacharyya M."/>
            <person name="Sandhu D."/>
            <person name="Valliyodan B."/>
            <person name="Lindquist E."/>
            <person name="Peto M."/>
            <person name="Grant D."/>
            <person name="Shu S."/>
            <person name="Goodstein D."/>
            <person name="Barry K."/>
            <person name="Futrell-Griggs M."/>
            <person name="Abernathy B."/>
            <person name="Du J."/>
            <person name="Tian Z."/>
            <person name="Zhu L."/>
            <person name="Gill N."/>
            <person name="Joshi T."/>
            <person name="Libault M."/>
            <person name="Sethuraman A."/>
            <person name="Zhang X."/>
            <person name="Shinozaki K."/>
            <person name="Nguyen H."/>
            <person name="Wing R."/>
            <person name="Cregan P."/>
            <person name="Specht J."/>
            <person name="Grimwood J."/>
            <person name="Rokhsar D."/>
            <person name="Stacey G."/>
            <person name="Shoemaker R."/>
            <person name="Jackson S."/>
        </authorList>
    </citation>
    <scope>NUCLEOTIDE SEQUENCE</scope>
    <source>
        <tissue evidence="1">Callus</tissue>
    </source>
</reference>
<evidence type="ECO:0000313" key="1">
    <source>
        <dbReference type="EMBL" id="KRH32468.1"/>
    </source>
</evidence>
<dbReference type="Proteomes" id="UP000008827">
    <property type="component" value="Chromosome 10"/>
</dbReference>
<dbReference type="EnsemblPlants" id="KRH32468">
    <property type="protein sequence ID" value="KRH32468"/>
    <property type="gene ID" value="GLYMA_10G052400"/>
</dbReference>
<dbReference type="Gramene" id="KRH32468">
    <property type="protein sequence ID" value="KRH32468"/>
    <property type="gene ID" value="GLYMA_10G052400"/>
</dbReference>
<name>A0A0R0I0R7_SOYBN</name>
<accession>A0A0R0I0R7</accession>
<protein>
    <submittedName>
        <fullName evidence="1 2">Uncharacterized protein</fullName>
    </submittedName>
</protein>
<reference evidence="1 2" key="1">
    <citation type="journal article" date="2010" name="Nature">
        <title>Genome sequence of the palaeopolyploid soybean.</title>
        <authorList>
            <person name="Schmutz J."/>
            <person name="Cannon S.B."/>
            <person name="Schlueter J."/>
            <person name="Ma J."/>
            <person name="Mitros T."/>
            <person name="Nelson W."/>
            <person name="Hyten D.L."/>
            <person name="Song Q."/>
            <person name="Thelen J.J."/>
            <person name="Cheng J."/>
            <person name="Xu D."/>
            <person name="Hellsten U."/>
            <person name="May G.D."/>
            <person name="Yu Y."/>
            <person name="Sakurai T."/>
            <person name="Umezawa T."/>
            <person name="Bhattacharyya M.K."/>
            <person name="Sandhu D."/>
            <person name="Valliyodan B."/>
            <person name="Lindquist E."/>
            <person name="Peto M."/>
            <person name="Grant D."/>
            <person name="Shu S."/>
            <person name="Goodstein D."/>
            <person name="Barry K."/>
            <person name="Futrell-Griggs M."/>
            <person name="Abernathy B."/>
            <person name="Du J."/>
            <person name="Tian Z."/>
            <person name="Zhu L."/>
            <person name="Gill N."/>
            <person name="Joshi T."/>
            <person name="Libault M."/>
            <person name="Sethuraman A."/>
            <person name="Zhang X.-C."/>
            <person name="Shinozaki K."/>
            <person name="Nguyen H.T."/>
            <person name="Wing R.A."/>
            <person name="Cregan P."/>
            <person name="Specht J."/>
            <person name="Grimwood J."/>
            <person name="Rokhsar D."/>
            <person name="Stacey G."/>
            <person name="Shoemaker R.C."/>
            <person name="Jackson S.A."/>
        </authorList>
    </citation>
    <scope>NUCLEOTIDE SEQUENCE [LARGE SCALE GENOMIC DNA]</scope>
    <source>
        <strain evidence="2">cv. Williams 82</strain>
        <tissue evidence="1">Callus</tissue>
    </source>
</reference>
<evidence type="ECO:0000313" key="2">
    <source>
        <dbReference type="EnsemblPlants" id="KRH32468"/>
    </source>
</evidence>
<keyword evidence="3" id="KW-1185">Reference proteome</keyword>
<dbReference type="InParanoid" id="A0A0R0I0R7"/>
<reference evidence="2" key="2">
    <citation type="submission" date="2018-02" db="UniProtKB">
        <authorList>
            <consortium name="EnsemblPlants"/>
        </authorList>
    </citation>
    <scope>IDENTIFICATION</scope>
    <source>
        <strain evidence="2">Williams 82</strain>
    </source>
</reference>
<proteinExistence type="predicted"/>
<gene>
    <name evidence="1" type="ORF">GLYMA_10G052400</name>
</gene>